<evidence type="ECO:0000256" key="1">
    <source>
        <dbReference type="ARBA" id="ARBA00022801"/>
    </source>
</evidence>
<dbReference type="Proteomes" id="UP001515641">
    <property type="component" value="Unassembled WGS sequence"/>
</dbReference>
<comment type="caution">
    <text evidence="3">The sequence shown here is derived from an EMBL/GenBank/DDBJ whole genome shotgun (WGS) entry which is preliminary data.</text>
</comment>
<dbReference type="InterPro" id="IPR003010">
    <property type="entry name" value="C-N_Hydrolase"/>
</dbReference>
<dbReference type="InterPro" id="IPR036526">
    <property type="entry name" value="C-N_Hydrolase_sf"/>
</dbReference>
<gene>
    <name evidence="3" type="ORF">HA052_13090</name>
</gene>
<sequence length="302" mass="32689">MGRSQRHGSDKVRQIKVACCQVAPVFGDVEGNLARAERALERAAELGARVAVLPELANTGYVFACREEALGLAEAADGRSVSFWAALARRLGMAVAAGFCEAGADGGLYNSAVLLGPDGERAGYRKAHLWDAEKLVFDLGEQPPPVLETRFGRLALMICYDLEVPEWVRLPALAGADLLCAPVNWPVLPHPPDERQAERFKAQANAAFNRLPIAVCDRHGRERGVDWSGASLIVDADGYPLALAETGRDEDQLLLADLDLAASRDKFISRRNHVHADRRPELYRALQDEESRAASAAATDAG</sequence>
<evidence type="ECO:0000313" key="3">
    <source>
        <dbReference type="EMBL" id="NHR06133.1"/>
    </source>
</evidence>
<dbReference type="InterPro" id="IPR050345">
    <property type="entry name" value="Aliph_Amidase/BUP"/>
</dbReference>
<proteinExistence type="predicted"/>
<dbReference type="GO" id="GO:0016787">
    <property type="term" value="F:hydrolase activity"/>
    <property type="evidence" value="ECO:0007669"/>
    <property type="project" value="UniProtKB-KW"/>
</dbReference>
<keyword evidence="4" id="KW-1185">Reference proteome</keyword>
<dbReference type="Pfam" id="PF00795">
    <property type="entry name" value="CN_hydrolase"/>
    <property type="match status" value="1"/>
</dbReference>
<evidence type="ECO:0000259" key="2">
    <source>
        <dbReference type="PROSITE" id="PS50263"/>
    </source>
</evidence>
<reference evidence="3 4" key="1">
    <citation type="submission" date="2020-03" db="EMBL/GenBank/DDBJ databases">
        <title>Draft genome sequence of environmentally isolated cultures.</title>
        <authorList>
            <person name="Wilson H.S."/>
            <person name="De Leon M.E."/>
        </authorList>
    </citation>
    <scope>NUCLEOTIDE SEQUENCE [LARGE SCALE GENOMIC DNA]</scope>
    <source>
        <strain evidence="3 4">HSC-31F16</strain>
    </source>
</reference>
<dbReference type="SUPFAM" id="SSF56317">
    <property type="entry name" value="Carbon-nitrogen hydrolase"/>
    <property type="match status" value="1"/>
</dbReference>
<organism evidence="3 4">
    <name type="scientific">Chromobacterium fluminis</name>
    <dbReference type="NCBI Taxonomy" id="3044269"/>
    <lineage>
        <taxon>Bacteria</taxon>
        <taxon>Pseudomonadati</taxon>
        <taxon>Pseudomonadota</taxon>
        <taxon>Betaproteobacteria</taxon>
        <taxon>Neisseriales</taxon>
        <taxon>Chromobacteriaceae</taxon>
        <taxon>Chromobacterium</taxon>
    </lineage>
</organism>
<name>A0ABX0LAC1_9NEIS</name>
<dbReference type="EMBL" id="JAAOMA010000016">
    <property type="protein sequence ID" value="NHR06133.1"/>
    <property type="molecule type" value="Genomic_DNA"/>
</dbReference>
<keyword evidence="1 3" id="KW-0378">Hydrolase</keyword>
<evidence type="ECO:0000313" key="4">
    <source>
        <dbReference type="Proteomes" id="UP001515641"/>
    </source>
</evidence>
<protein>
    <submittedName>
        <fullName evidence="3">Carbon-nitrogen hydrolase</fullName>
    </submittedName>
</protein>
<dbReference type="PANTHER" id="PTHR43674">
    <property type="entry name" value="NITRILASE C965.09-RELATED"/>
    <property type="match status" value="1"/>
</dbReference>
<accession>A0ABX0LAC1</accession>
<dbReference type="Gene3D" id="3.60.110.10">
    <property type="entry name" value="Carbon-nitrogen hydrolase"/>
    <property type="match status" value="1"/>
</dbReference>
<dbReference type="PANTHER" id="PTHR43674:SF2">
    <property type="entry name" value="BETA-UREIDOPROPIONASE"/>
    <property type="match status" value="1"/>
</dbReference>
<feature type="domain" description="CN hydrolase" evidence="2">
    <location>
        <begin position="15"/>
        <end position="260"/>
    </location>
</feature>
<dbReference type="PROSITE" id="PS50263">
    <property type="entry name" value="CN_HYDROLASE"/>
    <property type="match status" value="1"/>
</dbReference>